<organism evidence="2 3">
    <name type="scientific">Dankookia rubra</name>
    <dbReference type="NCBI Taxonomy" id="1442381"/>
    <lineage>
        <taxon>Bacteria</taxon>
        <taxon>Pseudomonadati</taxon>
        <taxon>Pseudomonadota</taxon>
        <taxon>Alphaproteobacteria</taxon>
        <taxon>Acetobacterales</taxon>
        <taxon>Roseomonadaceae</taxon>
        <taxon>Dankookia</taxon>
    </lineage>
</organism>
<protein>
    <recommendedName>
        <fullName evidence="4">Transposase</fullName>
    </recommendedName>
</protein>
<dbReference type="AlphaFoldDB" id="A0A4R5QLW2"/>
<keyword evidence="3" id="KW-1185">Reference proteome</keyword>
<gene>
    <name evidence="2" type="ORF">E2C06_00825</name>
</gene>
<sequence length="67" mass="6776">MGRKSWGTELASDFGYLVIDSAILRAHRQAAGARKGPRIRPSAAPASARAPGSALLSVASAVPSASS</sequence>
<evidence type="ECO:0000256" key="1">
    <source>
        <dbReference type="SAM" id="MobiDB-lite"/>
    </source>
</evidence>
<proteinExistence type="predicted"/>
<evidence type="ECO:0000313" key="2">
    <source>
        <dbReference type="EMBL" id="TDH64520.1"/>
    </source>
</evidence>
<accession>A0A4R5QLW2</accession>
<reference evidence="2 3" key="1">
    <citation type="journal article" date="2016" name="J. Microbiol.">
        <title>Dankookia rubra gen. nov., sp. nov., an alphaproteobacterium isolated from sediment of a shallow stream.</title>
        <authorList>
            <person name="Kim W.H."/>
            <person name="Kim D.H."/>
            <person name="Kang K."/>
            <person name="Ahn T.Y."/>
        </authorList>
    </citation>
    <scope>NUCLEOTIDE SEQUENCE [LARGE SCALE GENOMIC DNA]</scope>
    <source>
        <strain evidence="2 3">JCM30602</strain>
    </source>
</reference>
<evidence type="ECO:0008006" key="4">
    <source>
        <dbReference type="Google" id="ProtNLM"/>
    </source>
</evidence>
<feature type="region of interest" description="Disordered" evidence="1">
    <location>
        <begin position="32"/>
        <end position="52"/>
    </location>
</feature>
<dbReference type="Proteomes" id="UP000295096">
    <property type="component" value="Unassembled WGS sequence"/>
</dbReference>
<evidence type="ECO:0000313" key="3">
    <source>
        <dbReference type="Proteomes" id="UP000295096"/>
    </source>
</evidence>
<comment type="caution">
    <text evidence="2">The sequence shown here is derived from an EMBL/GenBank/DDBJ whole genome shotgun (WGS) entry which is preliminary data.</text>
</comment>
<dbReference type="EMBL" id="SMSJ01000001">
    <property type="protein sequence ID" value="TDH64520.1"/>
    <property type="molecule type" value="Genomic_DNA"/>
</dbReference>
<feature type="compositionally biased region" description="Low complexity" evidence="1">
    <location>
        <begin position="39"/>
        <end position="52"/>
    </location>
</feature>
<name>A0A4R5QLW2_9PROT</name>